<gene>
    <name evidence="2" type="ORF">BTG_29840</name>
</gene>
<reference evidence="2 3" key="1">
    <citation type="submission" date="2012-08" db="EMBL/GenBank/DDBJ databases">
        <authorList>
            <person name="Doggett N."/>
            <person name="Teshima H."/>
            <person name="Bruce D."/>
            <person name="Detter J.C."/>
            <person name="Johnson S.L."/>
            <person name="Han C."/>
        </authorList>
    </citation>
    <scope>NUCLEOTIDE SEQUENCE [LARGE SCALE GENOMIC DNA]</scope>
    <source>
        <strain evidence="2 3">HD-771</strain>
    </source>
</reference>
<feature type="region of interest" description="Disordered" evidence="1">
    <location>
        <begin position="1"/>
        <end position="25"/>
    </location>
</feature>
<dbReference type="Proteomes" id="UP000005259">
    <property type="component" value="Chromosome"/>
</dbReference>
<proteinExistence type="predicted"/>
<evidence type="ECO:0000313" key="3">
    <source>
        <dbReference type="Proteomes" id="UP000005259"/>
    </source>
</evidence>
<sequence length="53" mass="5378">MKRDNFDPGGLGGSQLKYDPNPGGGYWKDPGGGMGMYDPGAGGGYIKDPGTGI</sequence>
<dbReference type="KEGG" id="bti:BTG_29840"/>
<protein>
    <submittedName>
        <fullName evidence="2">Uncharacterized protein</fullName>
    </submittedName>
</protein>
<accession>A0A9W3JNK3</accession>
<name>A0A9W3JNK3_BACTU</name>
<dbReference type="EMBL" id="CP003752">
    <property type="protein sequence ID" value="AFQ19361.1"/>
    <property type="molecule type" value="Genomic_DNA"/>
</dbReference>
<evidence type="ECO:0000313" key="2">
    <source>
        <dbReference type="EMBL" id="AFQ19361.1"/>
    </source>
</evidence>
<evidence type="ECO:0000256" key="1">
    <source>
        <dbReference type="SAM" id="MobiDB-lite"/>
    </source>
</evidence>
<organism evidence="2 3">
    <name type="scientific">Bacillus thuringiensis HD-771</name>
    <dbReference type="NCBI Taxonomy" id="1218175"/>
    <lineage>
        <taxon>Bacteria</taxon>
        <taxon>Bacillati</taxon>
        <taxon>Bacillota</taxon>
        <taxon>Bacilli</taxon>
        <taxon>Bacillales</taxon>
        <taxon>Bacillaceae</taxon>
        <taxon>Bacillus</taxon>
        <taxon>Bacillus cereus group</taxon>
    </lineage>
</organism>
<dbReference type="RefSeq" id="WP_000817550.1">
    <property type="nucleotide sequence ID" value="NC_018500.1"/>
</dbReference>
<dbReference type="AlphaFoldDB" id="A0A9W3JNK3"/>